<evidence type="ECO:0000313" key="2">
    <source>
        <dbReference type="WBParaSite" id="Minc3s00990g19631"/>
    </source>
</evidence>
<accession>A0A914LX09</accession>
<keyword evidence="1" id="KW-1185">Reference proteome</keyword>
<reference evidence="2" key="1">
    <citation type="submission" date="2022-11" db="UniProtKB">
        <authorList>
            <consortium name="WormBaseParasite"/>
        </authorList>
    </citation>
    <scope>IDENTIFICATION</scope>
</reference>
<proteinExistence type="predicted"/>
<dbReference type="Proteomes" id="UP000887563">
    <property type="component" value="Unplaced"/>
</dbReference>
<name>A0A914LX09_MELIC</name>
<dbReference type="WBParaSite" id="Minc3s00990g19631">
    <property type="protein sequence ID" value="Minc3s00990g19631"/>
    <property type="gene ID" value="Minc3s00990g19631"/>
</dbReference>
<organism evidence="1 2">
    <name type="scientific">Meloidogyne incognita</name>
    <name type="common">Southern root-knot nematode worm</name>
    <name type="synonym">Oxyuris incognita</name>
    <dbReference type="NCBI Taxonomy" id="6306"/>
    <lineage>
        <taxon>Eukaryota</taxon>
        <taxon>Metazoa</taxon>
        <taxon>Ecdysozoa</taxon>
        <taxon>Nematoda</taxon>
        <taxon>Chromadorea</taxon>
        <taxon>Rhabditida</taxon>
        <taxon>Tylenchina</taxon>
        <taxon>Tylenchomorpha</taxon>
        <taxon>Tylenchoidea</taxon>
        <taxon>Meloidogynidae</taxon>
        <taxon>Meloidogyninae</taxon>
        <taxon>Meloidogyne</taxon>
        <taxon>Meloidogyne incognita group</taxon>
    </lineage>
</organism>
<protein>
    <submittedName>
        <fullName evidence="2">Uncharacterized protein</fullName>
    </submittedName>
</protein>
<dbReference type="AlphaFoldDB" id="A0A914LX09"/>
<sequence length="682" mass="79379">MYFLKFSFTKVLIHLLTAIAGHYRFRMLYRQSYLHALLLPSLLGSAKRFLSRKHMSYCSIRPNDNGLLQYGTNSYGGFAYRLGSFEDETIVYDPTKRFITEHNLSLFWRRPGLYPRPGGFMPLPISWPSNQNGFRNRPPGNIRADCPPLRHRGRNLLAGQNVEDDEEAIRIWSINDNSDHKQLVQFNLRIEQQSRQRRKPLLVKPNEECPFISMDLPNEVLQLLAFEGVEGKVFARTKRSLELASPFEKSLSTLFKYFVHSFTQIPYMIDEIAVVDSRGILYWGNINNNNSTSFARLKNPEPILVCFFEILRFFSCCFNCGRLGYFRDIFNKFPPIIIFFLKKQEICPTDCPRILMSLTEQQLKEVDLREPISCTGRLLFDHSIYSQLETKGPFSRNLTEHLSARNRLWHINQIDTKLECFLLTTTRQHILIDRRMPNISLLTMDHADIEGGDYCFTENNRLWAESFNSFSYSSPFFQIYSGLNFIMPFTQKNLSFKTPQFVDPISDCRIYSFYSLIHIKKPALSQCSFAFHPNECLWSSLCSKSNLDSPKEVFARFIDNGSFDFDVSQLPSITRAVHFQPLTSNLSISSRRALLFRQMEGGKILYENVFFDPLPKLRQDEEFDILCEENGNYDGSFTQKPISISSINKNCFEFISNIQDENKFFNDVDEQLIASNEIEVIF</sequence>
<evidence type="ECO:0000313" key="1">
    <source>
        <dbReference type="Proteomes" id="UP000887563"/>
    </source>
</evidence>